<keyword evidence="2 5" id="KW-0547">Nucleotide-binding</keyword>
<dbReference type="InterPro" id="IPR027417">
    <property type="entry name" value="P-loop_NTPase"/>
</dbReference>
<evidence type="ECO:0000256" key="2">
    <source>
        <dbReference type="ARBA" id="ARBA00022741"/>
    </source>
</evidence>
<keyword evidence="3 5" id="KW-0067">ATP-binding</keyword>
<dbReference type="EMBL" id="FQUZ01000029">
    <property type="protein sequence ID" value="SHF58082.1"/>
    <property type="molecule type" value="Genomic_DNA"/>
</dbReference>
<reference evidence="7 8" key="1">
    <citation type="submission" date="2016-11" db="EMBL/GenBank/DDBJ databases">
        <authorList>
            <person name="Jaros S."/>
            <person name="Januszkiewicz K."/>
            <person name="Wedrychowicz H."/>
        </authorList>
    </citation>
    <scope>NUCLEOTIDE SEQUENCE [LARGE SCALE GENOMIC DNA]</scope>
    <source>
        <strain evidence="7 8">DSM 16112</strain>
    </source>
</reference>
<evidence type="ECO:0000256" key="5">
    <source>
        <dbReference type="HAMAP-Rule" id="MF_00376"/>
    </source>
</evidence>
<dbReference type="STRING" id="1122156.SAMN02745117_02235"/>
<dbReference type="PROSITE" id="PS51219">
    <property type="entry name" value="DPCK"/>
    <property type="match status" value="1"/>
</dbReference>
<dbReference type="EC" id="2.7.1.24" evidence="5 6"/>
<evidence type="ECO:0000256" key="4">
    <source>
        <dbReference type="ARBA" id="ARBA00022993"/>
    </source>
</evidence>
<comment type="catalytic activity">
    <reaction evidence="5">
        <text>3'-dephospho-CoA + ATP = ADP + CoA + H(+)</text>
        <dbReference type="Rhea" id="RHEA:18245"/>
        <dbReference type="ChEBI" id="CHEBI:15378"/>
        <dbReference type="ChEBI" id="CHEBI:30616"/>
        <dbReference type="ChEBI" id="CHEBI:57287"/>
        <dbReference type="ChEBI" id="CHEBI:57328"/>
        <dbReference type="ChEBI" id="CHEBI:456216"/>
        <dbReference type="EC" id="2.7.1.24"/>
    </reaction>
</comment>
<evidence type="ECO:0000256" key="3">
    <source>
        <dbReference type="ARBA" id="ARBA00022840"/>
    </source>
</evidence>
<keyword evidence="5 7" id="KW-0418">Kinase</keyword>
<evidence type="ECO:0000256" key="1">
    <source>
        <dbReference type="ARBA" id="ARBA00009018"/>
    </source>
</evidence>
<dbReference type="UniPathway" id="UPA00241">
    <property type="reaction ID" value="UER00356"/>
</dbReference>
<dbReference type="Pfam" id="PF01121">
    <property type="entry name" value="CoaE"/>
    <property type="match status" value="1"/>
</dbReference>
<dbReference type="OrthoDB" id="9812943at2"/>
<dbReference type="Gene3D" id="3.40.50.300">
    <property type="entry name" value="P-loop containing nucleotide triphosphate hydrolases"/>
    <property type="match status" value="1"/>
</dbReference>
<dbReference type="Proteomes" id="UP000184327">
    <property type="component" value="Unassembled WGS sequence"/>
</dbReference>
<dbReference type="GO" id="GO:0005524">
    <property type="term" value="F:ATP binding"/>
    <property type="evidence" value="ECO:0007669"/>
    <property type="project" value="UniProtKB-UniRule"/>
</dbReference>
<dbReference type="InterPro" id="IPR001977">
    <property type="entry name" value="Depp_CoAkinase"/>
</dbReference>
<dbReference type="NCBIfam" id="TIGR00152">
    <property type="entry name" value="dephospho-CoA kinase"/>
    <property type="match status" value="1"/>
</dbReference>
<gene>
    <name evidence="5" type="primary">coaE</name>
    <name evidence="7" type="ORF">SAMN02745117_02235</name>
</gene>
<organism evidence="7 8">
    <name type="scientific">Lampropedia hyalina DSM 16112</name>
    <dbReference type="NCBI Taxonomy" id="1122156"/>
    <lineage>
        <taxon>Bacteria</taxon>
        <taxon>Pseudomonadati</taxon>
        <taxon>Pseudomonadota</taxon>
        <taxon>Betaproteobacteria</taxon>
        <taxon>Burkholderiales</taxon>
        <taxon>Comamonadaceae</taxon>
        <taxon>Lampropedia</taxon>
    </lineage>
</organism>
<dbReference type="SUPFAM" id="SSF52540">
    <property type="entry name" value="P-loop containing nucleoside triphosphate hydrolases"/>
    <property type="match status" value="1"/>
</dbReference>
<comment type="similarity">
    <text evidence="1 5">Belongs to the CoaE family.</text>
</comment>
<dbReference type="AlphaFoldDB" id="A0A1M5CUM7"/>
<evidence type="ECO:0000256" key="6">
    <source>
        <dbReference type="NCBIfam" id="TIGR00152"/>
    </source>
</evidence>
<evidence type="ECO:0000313" key="7">
    <source>
        <dbReference type="EMBL" id="SHF58082.1"/>
    </source>
</evidence>
<feature type="binding site" evidence="5">
    <location>
        <begin position="20"/>
        <end position="25"/>
    </location>
    <ligand>
        <name>ATP</name>
        <dbReference type="ChEBI" id="CHEBI:30616"/>
    </ligand>
</feature>
<proteinExistence type="inferred from homology"/>
<keyword evidence="5" id="KW-0808">Transferase</keyword>
<comment type="subcellular location">
    <subcellularLocation>
        <location evidence="5">Cytoplasm</location>
    </subcellularLocation>
</comment>
<accession>A0A1M5CUM7</accession>
<dbReference type="GO" id="GO:0004140">
    <property type="term" value="F:dephospho-CoA kinase activity"/>
    <property type="evidence" value="ECO:0007669"/>
    <property type="project" value="UniProtKB-UniRule"/>
</dbReference>
<dbReference type="GO" id="GO:0015937">
    <property type="term" value="P:coenzyme A biosynthetic process"/>
    <property type="evidence" value="ECO:0007669"/>
    <property type="project" value="UniProtKB-UniRule"/>
</dbReference>
<dbReference type="PANTHER" id="PTHR10695:SF46">
    <property type="entry name" value="BIFUNCTIONAL COENZYME A SYNTHASE-RELATED"/>
    <property type="match status" value="1"/>
</dbReference>
<keyword evidence="4 5" id="KW-0173">Coenzyme A biosynthesis</keyword>
<keyword evidence="8" id="KW-1185">Reference proteome</keyword>
<dbReference type="GO" id="GO:0005737">
    <property type="term" value="C:cytoplasm"/>
    <property type="evidence" value="ECO:0007669"/>
    <property type="project" value="UniProtKB-SubCell"/>
</dbReference>
<comment type="pathway">
    <text evidence="5">Cofactor biosynthesis; coenzyme A biosynthesis; CoA from (R)-pantothenate: step 5/5.</text>
</comment>
<dbReference type="CDD" id="cd02022">
    <property type="entry name" value="DPCK"/>
    <property type="match status" value="1"/>
</dbReference>
<dbReference type="RefSeq" id="WP_073356759.1">
    <property type="nucleotide sequence ID" value="NZ_FQUZ01000029.1"/>
</dbReference>
<dbReference type="PANTHER" id="PTHR10695">
    <property type="entry name" value="DEPHOSPHO-COA KINASE-RELATED"/>
    <property type="match status" value="1"/>
</dbReference>
<dbReference type="HAMAP" id="MF_00376">
    <property type="entry name" value="Dephospho_CoA_kinase"/>
    <property type="match status" value="1"/>
</dbReference>
<sequence length="219" mass="23941">MSFFLEKNNLPCWGLTGGIGSGKSTVAKIWIKLQNISLIDIDSISHSLTAPGGDAIDAIAKNFGCEFIEQDTHSLNRTKMRQYVFGNSEARQKLESIIHPLIHQKVQQAVTDSAQHGYDAALLDIPLLVESGFWQHQLDAVIVVDCSVATQIQRVQARNQLSIEAIEAIIAAQATREQRLAMADVVIDNGETVTLASLEAAVQSAIACLTQRFQIPFKS</sequence>
<keyword evidence="5" id="KW-0963">Cytoplasm</keyword>
<comment type="function">
    <text evidence="5">Catalyzes the phosphorylation of the 3'-hydroxyl group of dephosphocoenzyme A to form coenzyme A.</text>
</comment>
<protein>
    <recommendedName>
        <fullName evidence="5 6">Dephospho-CoA kinase</fullName>
        <ecNumber evidence="5 6">2.7.1.24</ecNumber>
    </recommendedName>
    <alternativeName>
        <fullName evidence="5">Dephosphocoenzyme A kinase</fullName>
    </alternativeName>
</protein>
<name>A0A1M5CUM7_9BURK</name>
<evidence type="ECO:0000313" key="8">
    <source>
        <dbReference type="Proteomes" id="UP000184327"/>
    </source>
</evidence>